<protein>
    <submittedName>
        <fullName evidence="3">MSHA biogenesis protein MshJ</fullName>
    </submittedName>
</protein>
<gene>
    <name evidence="3" type="ORF">EV698_0856</name>
</gene>
<dbReference type="Gene3D" id="1.10.287.1490">
    <property type="match status" value="1"/>
</dbReference>
<evidence type="ECO:0000313" key="4">
    <source>
        <dbReference type="Proteomes" id="UP000292298"/>
    </source>
</evidence>
<organism evidence="3 4">
    <name type="scientific">Spiribacter vilamensis</name>
    <dbReference type="NCBI Taxonomy" id="531306"/>
    <lineage>
        <taxon>Bacteria</taxon>
        <taxon>Pseudomonadati</taxon>
        <taxon>Pseudomonadota</taxon>
        <taxon>Gammaproteobacteria</taxon>
        <taxon>Chromatiales</taxon>
        <taxon>Ectothiorhodospiraceae</taxon>
        <taxon>Spiribacter</taxon>
    </lineage>
</organism>
<keyword evidence="2" id="KW-0812">Transmembrane</keyword>
<evidence type="ECO:0000256" key="2">
    <source>
        <dbReference type="SAM" id="Phobius"/>
    </source>
</evidence>
<dbReference type="RefSeq" id="WP_130502897.1">
    <property type="nucleotide sequence ID" value="NZ_SHLI01000001.1"/>
</dbReference>
<accession>A0A4Q8D027</accession>
<evidence type="ECO:0000313" key="3">
    <source>
        <dbReference type="EMBL" id="RZU98602.1"/>
    </source>
</evidence>
<keyword evidence="2" id="KW-1133">Transmembrane helix</keyword>
<dbReference type="OrthoDB" id="9151209at2"/>
<reference evidence="3 4" key="1">
    <citation type="submission" date="2019-02" db="EMBL/GenBank/DDBJ databases">
        <title>Genomic Encyclopedia of Type Strains, Phase IV (KMG-IV): sequencing the most valuable type-strain genomes for metagenomic binning, comparative biology and taxonomic classification.</title>
        <authorList>
            <person name="Goeker M."/>
        </authorList>
    </citation>
    <scope>NUCLEOTIDE SEQUENCE [LARGE SCALE GENOMIC DNA]</scope>
    <source>
        <strain evidence="3 4">DSM 21056</strain>
    </source>
</reference>
<sequence>MAITKRSGLTDSIRQLIKRSTDWLSGRTPRERVLVVGGVFGALALAWHSFFFAPATEQLKGLDNEAESLETQQQQFQATLEALRDEREKARDPNEFARQAIAELETEVDNLTESLVDGGLDFIAAVPMQEAMDRLQSQVRASDLPRFIRFERKPGEGVSDGDSSAASGMNIEHRQITMVFEAGFKKTLALLRSLERNEVQVVWRSLDYEVTEHPLARVTVRFDIYAPTSL</sequence>
<name>A0A4Q8D027_9GAMM</name>
<keyword evidence="2" id="KW-0472">Membrane</keyword>
<keyword evidence="4" id="KW-1185">Reference proteome</keyword>
<evidence type="ECO:0000256" key="1">
    <source>
        <dbReference type="SAM" id="Coils"/>
    </source>
</evidence>
<dbReference type="AlphaFoldDB" id="A0A4Q8D027"/>
<dbReference type="SUPFAM" id="SSF46579">
    <property type="entry name" value="Prefoldin"/>
    <property type="match status" value="1"/>
</dbReference>
<feature type="transmembrane region" description="Helical" evidence="2">
    <location>
        <begin position="33"/>
        <end position="53"/>
    </location>
</feature>
<comment type="caution">
    <text evidence="3">The sequence shown here is derived from an EMBL/GenBank/DDBJ whole genome shotgun (WGS) entry which is preliminary data.</text>
</comment>
<keyword evidence="1" id="KW-0175">Coiled coil</keyword>
<dbReference type="EMBL" id="SHLI01000001">
    <property type="protein sequence ID" value="RZU98602.1"/>
    <property type="molecule type" value="Genomic_DNA"/>
</dbReference>
<dbReference type="Proteomes" id="UP000292298">
    <property type="component" value="Unassembled WGS sequence"/>
</dbReference>
<feature type="coiled-coil region" evidence="1">
    <location>
        <begin position="59"/>
        <end position="114"/>
    </location>
</feature>
<proteinExistence type="predicted"/>